<dbReference type="RefSeq" id="XP_014154555.1">
    <property type="nucleotide sequence ID" value="XM_014299080.1"/>
</dbReference>
<organism evidence="2 3">
    <name type="scientific">Sphaeroforma arctica JP610</name>
    <dbReference type="NCBI Taxonomy" id="667725"/>
    <lineage>
        <taxon>Eukaryota</taxon>
        <taxon>Ichthyosporea</taxon>
        <taxon>Ichthyophonida</taxon>
        <taxon>Sphaeroforma</taxon>
    </lineage>
</organism>
<evidence type="ECO:0000256" key="1">
    <source>
        <dbReference type="SAM" id="MobiDB-lite"/>
    </source>
</evidence>
<proteinExistence type="predicted"/>
<evidence type="ECO:0000313" key="3">
    <source>
        <dbReference type="Proteomes" id="UP000054560"/>
    </source>
</evidence>
<dbReference type="Proteomes" id="UP000054560">
    <property type="component" value="Unassembled WGS sequence"/>
</dbReference>
<evidence type="ECO:0000313" key="2">
    <source>
        <dbReference type="EMBL" id="KNC80653.1"/>
    </source>
</evidence>
<dbReference type="EMBL" id="KQ242122">
    <property type="protein sequence ID" value="KNC80653.1"/>
    <property type="molecule type" value="Genomic_DNA"/>
</dbReference>
<keyword evidence="3" id="KW-1185">Reference proteome</keyword>
<gene>
    <name evidence="2" type="ORF">SARC_06992</name>
</gene>
<feature type="compositionally biased region" description="Polar residues" evidence="1">
    <location>
        <begin position="189"/>
        <end position="200"/>
    </location>
</feature>
<protein>
    <submittedName>
        <fullName evidence="2">Uncharacterized protein</fullName>
    </submittedName>
</protein>
<dbReference type="GeneID" id="25907496"/>
<reference evidence="2 3" key="1">
    <citation type="submission" date="2011-02" db="EMBL/GenBank/DDBJ databases">
        <title>The Genome Sequence of Sphaeroforma arctica JP610.</title>
        <authorList>
            <consortium name="The Broad Institute Genome Sequencing Platform"/>
            <person name="Russ C."/>
            <person name="Cuomo C."/>
            <person name="Young S.K."/>
            <person name="Zeng Q."/>
            <person name="Gargeya S."/>
            <person name="Alvarado L."/>
            <person name="Berlin A."/>
            <person name="Chapman S.B."/>
            <person name="Chen Z."/>
            <person name="Freedman E."/>
            <person name="Gellesch M."/>
            <person name="Goldberg J."/>
            <person name="Griggs A."/>
            <person name="Gujja S."/>
            <person name="Heilman E."/>
            <person name="Heiman D."/>
            <person name="Howarth C."/>
            <person name="Mehta T."/>
            <person name="Neiman D."/>
            <person name="Pearson M."/>
            <person name="Roberts A."/>
            <person name="Saif S."/>
            <person name="Shea T."/>
            <person name="Shenoy N."/>
            <person name="Sisk P."/>
            <person name="Stolte C."/>
            <person name="Sykes S."/>
            <person name="White J."/>
            <person name="Yandava C."/>
            <person name="Burger G."/>
            <person name="Gray M.W."/>
            <person name="Holland P.W.H."/>
            <person name="King N."/>
            <person name="Lang F.B.F."/>
            <person name="Roger A.J."/>
            <person name="Ruiz-Trillo I."/>
            <person name="Haas B."/>
            <person name="Nusbaum C."/>
            <person name="Birren B."/>
        </authorList>
    </citation>
    <scope>NUCLEOTIDE SEQUENCE [LARGE SCALE GENOMIC DNA]</scope>
    <source>
        <strain evidence="2 3">JP610</strain>
    </source>
</reference>
<dbReference type="AlphaFoldDB" id="A0A0L0FXI3"/>
<sequence>MHAPGVDRALWPVERRVSFAWPLELLEPEDALPLLAACERSEDGDDLGVPVARCVPVTQEKRTQRRNPEWFKRAMEKWSGVAIDLVANRQNAQLPYYASEEPGGGTKPYWQYGQQQEQIYLPDPLTRGSECLQEAIVQRVDEPREWFEDQLSFLQGQQALQQEQVDLDVPGDTGGTDVESRRFQGVRRQCQQPRPYSVSDSVEDDGPKVSIRFERVEVPGKKRKAPRSL</sequence>
<accession>A0A0L0FXI3</accession>
<name>A0A0L0FXI3_9EUKA</name>
<feature type="region of interest" description="Disordered" evidence="1">
    <location>
        <begin position="183"/>
        <end position="209"/>
    </location>
</feature>